<dbReference type="EMBL" id="LPJV01000014">
    <property type="protein sequence ID" value="KWF57690.1"/>
    <property type="molecule type" value="Genomic_DNA"/>
</dbReference>
<organism evidence="1 2">
    <name type="scientific">Burkholderia diffusa</name>
    <dbReference type="NCBI Taxonomy" id="488732"/>
    <lineage>
        <taxon>Bacteria</taxon>
        <taxon>Pseudomonadati</taxon>
        <taxon>Pseudomonadota</taxon>
        <taxon>Betaproteobacteria</taxon>
        <taxon>Burkholderiales</taxon>
        <taxon>Burkholderiaceae</taxon>
        <taxon>Burkholderia</taxon>
        <taxon>Burkholderia cepacia complex</taxon>
    </lineage>
</organism>
<evidence type="ECO:0000313" key="2">
    <source>
        <dbReference type="Proteomes" id="UP000063236"/>
    </source>
</evidence>
<dbReference type="AlphaFoldDB" id="A0AAW3PL75"/>
<evidence type="ECO:0000313" key="1">
    <source>
        <dbReference type="EMBL" id="KWF57690.1"/>
    </source>
</evidence>
<reference evidence="1 2" key="1">
    <citation type="submission" date="2015-11" db="EMBL/GenBank/DDBJ databases">
        <title>Expanding the genomic diversity of Burkholderia species for the development of highly accurate diagnostics.</title>
        <authorList>
            <person name="Sahl J."/>
            <person name="Keim P."/>
            <person name="Wagner D."/>
        </authorList>
    </citation>
    <scope>NUCLEOTIDE SEQUENCE [LARGE SCALE GENOMIC DNA]</scope>
    <source>
        <strain evidence="1 2">MSMB378WGS</strain>
    </source>
</reference>
<accession>A0AAW3PL75</accession>
<gene>
    <name evidence="1" type="ORF">WL88_09205</name>
</gene>
<comment type="caution">
    <text evidence="1">The sequence shown here is derived from an EMBL/GenBank/DDBJ whole genome shotgun (WGS) entry which is preliminary data.</text>
</comment>
<name>A0AAW3PL75_9BURK</name>
<dbReference type="Proteomes" id="UP000063236">
    <property type="component" value="Unassembled WGS sequence"/>
</dbReference>
<sequence>MIGYPLGFKVEGKLNDVLNPWYRQEWVDIGMGVSKYVPPSMLPSWFGGAAGGAAQEKMWATMQNKLDGAGVRK</sequence>
<proteinExistence type="predicted"/>
<protein>
    <submittedName>
        <fullName evidence="1">Uncharacterized protein</fullName>
    </submittedName>
</protein>